<organism evidence="1 2">
    <name type="scientific">Musa troglodytarum</name>
    <name type="common">fe'i banana</name>
    <dbReference type="NCBI Taxonomy" id="320322"/>
    <lineage>
        <taxon>Eukaryota</taxon>
        <taxon>Viridiplantae</taxon>
        <taxon>Streptophyta</taxon>
        <taxon>Embryophyta</taxon>
        <taxon>Tracheophyta</taxon>
        <taxon>Spermatophyta</taxon>
        <taxon>Magnoliopsida</taxon>
        <taxon>Liliopsida</taxon>
        <taxon>Zingiberales</taxon>
        <taxon>Musaceae</taxon>
        <taxon>Musa</taxon>
    </lineage>
</organism>
<reference evidence="1" key="1">
    <citation type="submission" date="2022-05" db="EMBL/GenBank/DDBJ databases">
        <title>The Musa troglodytarum L. genome provides insights into the mechanism of non-climacteric behaviour and enrichment of carotenoids.</title>
        <authorList>
            <person name="Wang J."/>
        </authorList>
    </citation>
    <scope>NUCLEOTIDE SEQUENCE</scope>
    <source>
        <tissue evidence="1">Leaf</tissue>
    </source>
</reference>
<name>A0A9E7HSC1_9LILI</name>
<evidence type="ECO:0000313" key="1">
    <source>
        <dbReference type="EMBL" id="URE35597.1"/>
    </source>
</evidence>
<sequence>MADPKGAIIRILVLRLRILDDILGVIDEGMRGSCSLCCIRSIALSYESFNYLAASLHRLFRNSYSQYGFVSGPSAAGSYLGGLSDIKEVKSLSCQEERILLHGLQHMGSGIFFSSRNGCFMRAYDDFFPVSSHSNKLVSHLWNTDALLGLGELAGSSSDGGSPSNYRLLTCRRKSNTPKKLLLHLVV</sequence>
<dbReference type="Proteomes" id="UP001055439">
    <property type="component" value="Chromosome 8"/>
</dbReference>
<gene>
    <name evidence="1" type="ORF">MUK42_03688</name>
</gene>
<accession>A0A9E7HSC1</accession>
<protein>
    <submittedName>
        <fullName evidence="1">Uncharacterized protein</fullName>
    </submittedName>
</protein>
<keyword evidence="2" id="KW-1185">Reference proteome</keyword>
<dbReference type="EMBL" id="CP097510">
    <property type="protein sequence ID" value="URE35597.1"/>
    <property type="molecule type" value="Genomic_DNA"/>
</dbReference>
<evidence type="ECO:0000313" key="2">
    <source>
        <dbReference type="Proteomes" id="UP001055439"/>
    </source>
</evidence>
<proteinExistence type="predicted"/>
<dbReference type="AlphaFoldDB" id="A0A9E7HSC1"/>